<evidence type="ECO:0000313" key="6">
    <source>
        <dbReference type="EMBL" id="GFE11439.1"/>
    </source>
</evidence>
<dbReference type="SMART" id="SM00849">
    <property type="entry name" value="Lactamase_B"/>
    <property type="match status" value="1"/>
</dbReference>
<dbReference type="CDD" id="cd16277">
    <property type="entry name" value="metallo-hydrolase-like_MBL-fold"/>
    <property type="match status" value="1"/>
</dbReference>
<gene>
    <name evidence="6" type="ORF">Scani_77070</name>
</gene>
<dbReference type="OrthoDB" id="5177904at2"/>
<dbReference type="GO" id="GO:0016787">
    <property type="term" value="F:hydrolase activity"/>
    <property type="evidence" value="ECO:0007669"/>
    <property type="project" value="UniProtKB-KW"/>
</dbReference>
<dbReference type="InterPro" id="IPR051013">
    <property type="entry name" value="MBL_superfamily_lactonases"/>
</dbReference>
<accession>A0A640SJ13</accession>
<evidence type="ECO:0000256" key="4">
    <source>
        <dbReference type="ARBA" id="ARBA00022833"/>
    </source>
</evidence>
<dbReference type="PANTHER" id="PTHR42978:SF6">
    <property type="entry name" value="QUORUM-QUENCHING LACTONASE YTNP-RELATED"/>
    <property type="match status" value="1"/>
</dbReference>
<dbReference type="AlphaFoldDB" id="A0A640SJ13"/>
<evidence type="ECO:0000256" key="3">
    <source>
        <dbReference type="ARBA" id="ARBA00022801"/>
    </source>
</evidence>
<feature type="domain" description="Metallo-beta-lactamase" evidence="5">
    <location>
        <begin position="63"/>
        <end position="274"/>
    </location>
</feature>
<dbReference type="Pfam" id="PF00753">
    <property type="entry name" value="Lactamase_B"/>
    <property type="match status" value="1"/>
</dbReference>
<dbReference type="PANTHER" id="PTHR42978">
    <property type="entry name" value="QUORUM-QUENCHING LACTONASE YTNP-RELATED-RELATED"/>
    <property type="match status" value="1"/>
</dbReference>
<evidence type="ECO:0000256" key="2">
    <source>
        <dbReference type="ARBA" id="ARBA00022723"/>
    </source>
</evidence>
<dbReference type="RefSeq" id="WP_159482078.1">
    <property type="nucleotide sequence ID" value="NZ_BAAATH010000001.1"/>
</dbReference>
<dbReference type="Gene3D" id="3.60.15.10">
    <property type="entry name" value="Ribonuclease Z/Hydroxyacylglutathione hydrolase-like"/>
    <property type="match status" value="1"/>
</dbReference>
<keyword evidence="2" id="KW-0479">Metal-binding</keyword>
<keyword evidence="3 6" id="KW-0378">Hydrolase</keyword>
<dbReference type="Proteomes" id="UP000435837">
    <property type="component" value="Unassembled WGS sequence"/>
</dbReference>
<reference evidence="6 7" key="1">
    <citation type="submission" date="2019-12" db="EMBL/GenBank/DDBJ databases">
        <title>Whole genome shotgun sequence of Streptomyces caniferus NBRC 15389.</title>
        <authorList>
            <person name="Ichikawa N."/>
            <person name="Kimura A."/>
            <person name="Kitahashi Y."/>
            <person name="Komaki H."/>
            <person name="Tamura T."/>
        </authorList>
    </citation>
    <scope>NUCLEOTIDE SEQUENCE [LARGE SCALE GENOMIC DNA]</scope>
    <source>
        <strain evidence="6 7">NBRC 15389</strain>
    </source>
</reference>
<dbReference type="SUPFAM" id="SSF56281">
    <property type="entry name" value="Metallo-hydrolase/oxidoreductase"/>
    <property type="match status" value="1"/>
</dbReference>
<evidence type="ECO:0000313" key="7">
    <source>
        <dbReference type="Proteomes" id="UP000435837"/>
    </source>
</evidence>
<evidence type="ECO:0000256" key="1">
    <source>
        <dbReference type="ARBA" id="ARBA00007749"/>
    </source>
</evidence>
<comment type="similarity">
    <text evidence="1">Belongs to the metallo-beta-lactamase superfamily.</text>
</comment>
<protein>
    <submittedName>
        <fullName evidence="6">MBL fold metallo-hydrolase</fullName>
    </submittedName>
</protein>
<name>A0A640SJ13_9ACTN</name>
<evidence type="ECO:0000259" key="5">
    <source>
        <dbReference type="SMART" id="SM00849"/>
    </source>
</evidence>
<dbReference type="InterPro" id="IPR036866">
    <property type="entry name" value="RibonucZ/Hydroxyglut_hydro"/>
</dbReference>
<comment type="caution">
    <text evidence="6">The sequence shown here is derived from an EMBL/GenBank/DDBJ whole genome shotgun (WGS) entry which is preliminary data.</text>
</comment>
<keyword evidence="4" id="KW-0862">Zinc</keyword>
<proteinExistence type="inferred from homology"/>
<dbReference type="GO" id="GO:0046872">
    <property type="term" value="F:metal ion binding"/>
    <property type="evidence" value="ECO:0007669"/>
    <property type="project" value="UniProtKB-KW"/>
</dbReference>
<sequence>MHAASDAVPTWTVGEITVRRIDETALPAPTGRWLLPDATPDVVAGAPWLQRDFTDRDGTLRLATHSFAIEVQGLRLLVDTGIGNGKPRTNPAWNDLNSDYLQRLTAAGFAPETVDLVLLTHLHTDHVGWNTRAEKGSWVPTFPRARYLTARTEWDHWAGQELDEARRQMFRDSVHPVRDAGQLDLIEVPDEGTEIVPGVRLLPTPGHTPGQVAVELHSAGRTALITGDCIHHPVQLPRPDICSCADVDPTQAARTRSALLASLADTDTLLLGSHFPPPTAGRVISDGDAYRLSAVAPDRP</sequence>
<dbReference type="InterPro" id="IPR001279">
    <property type="entry name" value="Metallo-B-lactamas"/>
</dbReference>
<dbReference type="EMBL" id="BLIN01000005">
    <property type="protein sequence ID" value="GFE11439.1"/>
    <property type="molecule type" value="Genomic_DNA"/>
</dbReference>
<organism evidence="6 7">
    <name type="scientific">Streptomyces caniferus</name>
    <dbReference type="NCBI Taxonomy" id="285557"/>
    <lineage>
        <taxon>Bacteria</taxon>
        <taxon>Bacillati</taxon>
        <taxon>Actinomycetota</taxon>
        <taxon>Actinomycetes</taxon>
        <taxon>Kitasatosporales</taxon>
        <taxon>Streptomycetaceae</taxon>
        <taxon>Streptomyces</taxon>
    </lineage>
</organism>